<dbReference type="InterPro" id="IPR032466">
    <property type="entry name" value="Metal_Hydrolase"/>
</dbReference>
<dbReference type="SUPFAM" id="SSF51338">
    <property type="entry name" value="Composite domain of metallo-dependent hydrolases"/>
    <property type="match status" value="1"/>
</dbReference>
<organism evidence="2 3">
    <name type="scientific">Enorma phocaeensis</name>
    <dbReference type="NCBI Taxonomy" id="1871019"/>
    <lineage>
        <taxon>Bacteria</taxon>
        <taxon>Bacillati</taxon>
        <taxon>Actinomycetota</taxon>
        <taxon>Coriobacteriia</taxon>
        <taxon>Coriobacteriales</taxon>
        <taxon>Coriobacteriaceae</taxon>
        <taxon>Enorma</taxon>
    </lineage>
</organism>
<dbReference type="GO" id="GO:0016810">
    <property type="term" value="F:hydrolase activity, acting on carbon-nitrogen (but not peptide) bonds"/>
    <property type="evidence" value="ECO:0007669"/>
    <property type="project" value="InterPro"/>
</dbReference>
<name>A0A921IWW8_9ACTN</name>
<reference evidence="2" key="2">
    <citation type="submission" date="2021-09" db="EMBL/GenBank/DDBJ databases">
        <authorList>
            <person name="Gilroy R."/>
        </authorList>
    </citation>
    <scope>NUCLEOTIDE SEQUENCE</scope>
    <source>
        <strain evidence="2">ChiHjej13B12-9602</strain>
    </source>
</reference>
<dbReference type="CDD" id="cd01300">
    <property type="entry name" value="YtcJ_like"/>
    <property type="match status" value="1"/>
</dbReference>
<dbReference type="Proteomes" id="UP000753256">
    <property type="component" value="Unassembled WGS sequence"/>
</dbReference>
<gene>
    <name evidence="2" type="ORF">K8V70_09170</name>
</gene>
<sequence>MSDMRRVLYTNAAILTEDPACPHADAMLVDGERIAWVGALDEAPRQVAAIADEVVDLGHARVIPGFIDAHMHAVMLANYSPQISALPPTVTSIEDLVQAVRDRRAQQGSDAWVEGWGYDEGLLAEHRSPTRWDLDRGCADAPACIMRTCQHIRCVNSKALEIAGITRDTPDPVGGEIERDASGEPTGVLKETARDLVTPFIPHANEADAVRNLTALGELLASQGVVAATDMCSMDGTDTYALLSRAAEQGFAQDCAVYILWDQLKGDPVAAFPVEEATHAAQVFKAGVKLLADGSVSGRTAWFAEPYLPASGDLGRPVYGIPTCTEEDLEDAVAFCRSAGLQLSVHAMGTKAIDRALAHVTAGGPWLSGDAPSARLEHVTAPSRQAVELFARSGVGVVTQPIFAYCEIGSYLKNLGAERTKRSYPLRTLIDAGARLCISTDAPATSWARPSDPFPNIKAAVTRRAYDGTDCGAGEALTVEEALALYTREAARMVGFEGLGMLKAGYKASFVLLDRDILNVPAAELDQVRVSATYIRGRKVFEAH</sequence>
<evidence type="ECO:0000313" key="3">
    <source>
        <dbReference type="Proteomes" id="UP000753256"/>
    </source>
</evidence>
<reference evidence="2" key="1">
    <citation type="journal article" date="2021" name="PeerJ">
        <title>Extensive microbial diversity within the chicken gut microbiome revealed by metagenomics and culture.</title>
        <authorList>
            <person name="Gilroy R."/>
            <person name="Ravi A."/>
            <person name="Getino M."/>
            <person name="Pursley I."/>
            <person name="Horton D.L."/>
            <person name="Alikhan N.F."/>
            <person name="Baker D."/>
            <person name="Gharbi K."/>
            <person name="Hall N."/>
            <person name="Watson M."/>
            <person name="Adriaenssens E.M."/>
            <person name="Foster-Nyarko E."/>
            <person name="Jarju S."/>
            <person name="Secka A."/>
            <person name="Antonio M."/>
            <person name="Oren A."/>
            <person name="Chaudhuri R.R."/>
            <person name="La Ragione R."/>
            <person name="Hildebrand F."/>
            <person name="Pallen M.J."/>
        </authorList>
    </citation>
    <scope>NUCLEOTIDE SEQUENCE</scope>
    <source>
        <strain evidence="2">ChiHjej13B12-9602</strain>
    </source>
</reference>
<protein>
    <submittedName>
        <fullName evidence="2">Amidohydrolase</fullName>
    </submittedName>
</protein>
<proteinExistence type="predicted"/>
<dbReference type="PANTHER" id="PTHR22642">
    <property type="entry name" value="IMIDAZOLONEPROPIONASE"/>
    <property type="match status" value="1"/>
</dbReference>
<dbReference type="Gene3D" id="3.20.20.140">
    <property type="entry name" value="Metal-dependent hydrolases"/>
    <property type="match status" value="1"/>
</dbReference>
<dbReference type="Gene3D" id="3.10.310.70">
    <property type="match status" value="1"/>
</dbReference>
<comment type="caution">
    <text evidence="2">The sequence shown here is derived from an EMBL/GenBank/DDBJ whole genome shotgun (WGS) entry which is preliminary data.</text>
</comment>
<dbReference type="InterPro" id="IPR011059">
    <property type="entry name" value="Metal-dep_hydrolase_composite"/>
</dbReference>
<evidence type="ECO:0000313" key="2">
    <source>
        <dbReference type="EMBL" id="HJG38006.1"/>
    </source>
</evidence>
<evidence type="ECO:0000259" key="1">
    <source>
        <dbReference type="Pfam" id="PF07969"/>
    </source>
</evidence>
<dbReference type="PANTHER" id="PTHR22642:SF2">
    <property type="entry name" value="PROTEIN LONG AFTER FAR-RED 3"/>
    <property type="match status" value="1"/>
</dbReference>
<dbReference type="Gene3D" id="2.30.40.10">
    <property type="entry name" value="Urease, subunit C, domain 1"/>
    <property type="match status" value="1"/>
</dbReference>
<dbReference type="InterPro" id="IPR013108">
    <property type="entry name" value="Amidohydro_3"/>
</dbReference>
<dbReference type="InterPro" id="IPR033932">
    <property type="entry name" value="YtcJ-like"/>
</dbReference>
<dbReference type="Pfam" id="PF07969">
    <property type="entry name" value="Amidohydro_3"/>
    <property type="match status" value="1"/>
</dbReference>
<feature type="domain" description="Amidohydrolase 3" evidence="1">
    <location>
        <begin position="53"/>
        <end position="541"/>
    </location>
</feature>
<dbReference type="AlphaFoldDB" id="A0A921IWW8"/>
<dbReference type="RefSeq" id="WP_273191138.1">
    <property type="nucleotide sequence ID" value="NZ_DYUZ01000033.1"/>
</dbReference>
<accession>A0A921IWW8</accession>
<dbReference type="SUPFAM" id="SSF51556">
    <property type="entry name" value="Metallo-dependent hydrolases"/>
    <property type="match status" value="1"/>
</dbReference>
<dbReference type="EMBL" id="DYUZ01000033">
    <property type="protein sequence ID" value="HJG38006.1"/>
    <property type="molecule type" value="Genomic_DNA"/>
</dbReference>